<dbReference type="EMBL" id="VXIV02002483">
    <property type="protein sequence ID" value="KAF6025228.1"/>
    <property type="molecule type" value="Genomic_DNA"/>
</dbReference>
<evidence type="ECO:0000313" key="1">
    <source>
        <dbReference type="EMBL" id="KAF6025228.1"/>
    </source>
</evidence>
<sequence length="66" mass="7614">MVVLHNIQDEFSIKQISKNLCCPKSNESGVYTISERCKVTIHFKVGERKDVHAHTTGHSQRVWCRC</sequence>
<organism evidence="1 2">
    <name type="scientific">Bugula neritina</name>
    <name type="common">Brown bryozoan</name>
    <name type="synonym">Sertularia neritina</name>
    <dbReference type="NCBI Taxonomy" id="10212"/>
    <lineage>
        <taxon>Eukaryota</taxon>
        <taxon>Metazoa</taxon>
        <taxon>Spiralia</taxon>
        <taxon>Lophotrochozoa</taxon>
        <taxon>Bryozoa</taxon>
        <taxon>Gymnolaemata</taxon>
        <taxon>Cheilostomatida</taxon>
        <taxon>Flustrina</taxon>
        <taxon>Buguloidea</taxon>
        <taxon>Bugulidae</taxon>
        <taxon>Bugula</taxon>
    </lineage>
</organism>
<accession>A0A7J7JIN5</accession>
<evidence type="ECO:0000313" key="2">
    <source>
        <dbReference type="Proteomes" id="UP000593567"/>
    </source>
</evidence>
<name>A0A7J7JIN5_BUGNE</name>
<protein>
    <submittedName>
        <fullName evidence="1">Uncharacterized protein</fullName>
    </submittedName>
</protein>
<proteinExistence type="predicted"/>
<comment type="caution">
    <text evidence="1">The sequence shown here is derived from an EMBL/GenBank/DDBJ whole genome shotgun (WGS) entry which is preliminary data.</text>
</comment>
<dbReference type="AlphaFoldDB" id="A0A7J7JIN5"/>
<keyword evidence="2" id="KW-1185">Reference proteome</keyword>
<gene>
    <name evidence="1" type="ORF">EB796_016464</name>
</gene>
<dbReference type="Proteomes" id="UP000593567">
    <property type="component" value="Unassembled WGS sequence"/>
</dbReference>
<reference evidence="1" key="1">
    <citation type="submission" date="2020-06" db="EMBL/GenBank/DDBJ databases">
        <title>Draft genome of Bugula neritina, a colonial animal packing powerful symbionts and potential medicines.</title>
        <authorList>
            <person name="Rayko M."/>
        </authorList>
    </citation>
    <scope>NUCLEOTIDE SEQUENCE [LARGE SCALE GENOMIC DNA]</scope>
    <source>
        <strain evidence="1">Kwan_BN1</strain>
    </source>
</reference>